<evidence type="ECO:0000256" key="8">
    <source>
        <dbReference type="PROSITE-ProRule" id="PRU00192"/>
    </source>
</evidence>
<protein>
    <submittedName>
        <fullName evidence="13">FCH and double SH3 domains 1</fullName>
    </submittedName>
</protein>
<evidence type="ECO:0000256" key="4">
    <source>
        <dbReference type="ARBA" id="ARBA00022737"/>
    </source>
</evidence>
<evidence type="ECO:0000256" key="6">
    <source>
        <dbReference type="ARBA" id="ARBA00023121"/>
    </source>
</evidence>
<dbReference type="PANTHER" id="PTHR15735:SF4">
    <property type="entry name" value="F-BAR AND DOUBLE SH3 DOMAINS PROTEIN 1"/>
    <property type="match status" value="1"/>
</dbReference>
<dbReference type="Gene3D" id="2.30.30.40">
    <property type="entry name" value="SH3 Domains"/>
    <property type="match status" value="2"/>
</dbReference>
<dbReference type="Gene3D" id="1.20.1270.60">
    <property type="entry name" value="Arfaptin homology (AH) domain/BAR domain"/>
    <property type="match status" value="1"/>
</dbReference>
<dbReference type="GO" id="GO:1901652">
    <property type="term" value="P:response to peptide"/>
    <property type="evidence" value="ECO:0007669"/>
    <property type="project" value="Ensembl"/>
</dbReference>
<dbReference type="FunFam" id="2.30.30.40:FF:000033">
    <property type="entry name" value="FCH and double SH3 domains protein 2"/>
    <property type="match status" value="1"/>
</dbReference>
<dbReference type="GeneTree" id="ENSGT00510000046732"/>
<dbReference type="GO" id="GO:0005829">
    <property type="term" value="C:cytosol"/>
    <property type="evidence" value="ECO:0007669"/>
    <property type="project" value="Ensembl"/>
</dbReference>
<dbReference type="InterPro" id="IPR035460">
    <property type="entry name" value="FCHSD_SH3_1"/>
</dbReference>
<dbReference type="SUPFAM" id="SSF103657">
    <property type="entry name" value="BAR/IMD domain-like"/>
    <property type="match status" value="1"/>
</dbReference>
<dbReference type="InParanoid" id="A0A6I8NV92"/>
<dbReference type="Proteomes" id="UP000002279">
    <property type="component" value="Chromosome X2"/>
</dbReference>
<dbReference type="FunCoup" id="A0A6I8NV92">
    <property type="interactions" value="150"/>
</dbReference>
<dbReference type="SMART" id="SM00326">
    <property type="entry name" value="SH3"/>
    <property type="match status" value="2"/>
</dbReference>
<evidence type="ECO:0000313" key="13">
    <source>
        <dbReference type="Ensembl" id="ENSOANP00000044876.1"/>
    </source>
</evidence>
<dbReference type="GO" id="GO:0055037">
    <property type="term" value="C:recycling endosome"/>
    <property type="evidence" value="ECO:0000318"/>
    <property type="project" value="GO_Central"/>
</dbReference>
<dbReference type="GO" id="GO:0008289">
    <property type="term" value="F:lipid binding"/>
    <property type="evidence" value="ECO:0007669"/>
    <property type="project" value="UniProtKB-KW"/>
</dbReference>
<dbReference type="SMART" id="SM00055">
    <property type="entry name" value="FCH"/>
    <property type="match status" value="1"/>
</dbReference>
<dbReference type="CDD" id="cd11761">
    <property type="entry name" value="SH3_FCHSD_1"/>
    <property type="match status" value="1"/>
</dbReference>
<evidence type="ECO:0000313" key="14">
    <source>
        <dbReference type="Proteomes" id="UP000002279"/>
    </source>
</evidence>
<dbReference type="PROSITE" id="PS51741">
    <property type="entry name" value="F_BAR"/>
    <property type="match status" value="1"/>
</dbReference>
<gene>
    <name evidence="13" type="primary">FCHSD1</name>
</gene>
<keyword evidence="3" id="KW-0597">Phosphoprotein</keyword>
<dbReference type="GO" id="GO:0006954">
    <property type="term" value="P:inflammatory response"/>
    <property type="evidence" value="ECO:0007669"/>
    <property type="project" value="Ensembl"/>
</dbReference>
<evidence type="ECO:0000256" key="7">
    <source>
        <dbReference type="ARBA" id="ARBA00023273"/>
    </source>
</evidence>
<dbReference type="GO" id="GO:0010467">
    <property type="term" value="P:gene expression"/>
    <property type="evidence" value="ECO:0007669"/>
    <property type="project" value="Ensembl"/>
</dbReference>
<dbReference type="GO" id="GO:0042995">
    <property type="term" value="C:cell projection"/>
    <property type="evidence" value="ECO:0007669"/>
    <property type="project" value="UniProtKB-SubCell"/>
</dbReference>
<dbReference type="FunFam" id="1.20.1270.60:FF:000041">
    <property type="entry name" value="F-BAR and double SH3 domains protein 1"/>
    <property type="match status" value="1"/>
</dbReference>
<proteinExistence type="predicted"/>
<dbReference type="InterPro" id="IPR001452">
    <property type="entry name" value="SH3_domain"/>
</dbReference>
<evidence type="ECO:0000256" key="3">
    <source>
        <dbReference type="ARBA" id="ARBA00022553"/>
    </source>
</evidence>
<dbReference type="GO" id="GO:0030838">
    <property type="term" value="P:positive regulation of actin filament polymerization"/>
    <property type="evidence" value="ECO:0007669"/>
    <property type="project" value="Ensembl"/>
</dbReference>
<sequence length="786" mass="86260">MQPPPRKVKPAQEVKLRFLEQLTTLQNRQQREADLLEDIRSYSKQRAAIERDYGQALQKLAAPFLRRDGHRGQETEGRMAFGAWRSLLEGTVAGGQSRLLVADRYRDLAGEAGRGAKEQMLRKGAERLQRAQAEVLESVRELSRSWKLYGQRERLCSLAREKAADTQARLKRSEHGLFHNRAGLQKLSLKLSTQLAQYSQQLSSARNDYLLCLAATNAHLGHYHREELPALMKVLVGDLSGRLNDHVALLGRLELELAQLGLQQAQRREQASAQVSWEQELLLFLQQPGTFSPAPPQKFQPAGADRVCTLETSGDKASGVSGLEKEVQRWASRAARDYKILGHGQRVLRRLEQRRQQVPEREAPGMDLRIQEVRESVRRAQVSQVKGAARLALLRQAGLDVECWLQPALAQAQEELEQERRLSEARLSQRDLSPTAEDLELSDFEDCEETGDLFEEPAPEPPPTLLFPCSGQVVFGYQAEQEDELTITEGEWLEVTEDGDSEEWVKARNQRGQVGFVPERYLVFSALVPHTGTPENEGEGSSLGGAQPDPAESLAQALYSYTAQSAEELSFPEGALIRLLPRGRGGVDDGFWRGEFGGRVGVFPSLLVEELPGGPGPPDGPDWTQVGRGPAPCLAPLGKGGRPLYPSLGAGSALGWCRCLPWAGWGPSGLARPAPVAGLLHLRAGNSRPTFLILPALPMLQPLPSPSPPSFSPPAPTPALVLELPAAGPQAEAPLDLTPPRLRPVSFPLRNERRLLGKGMWGGGWGVARGTARRAGGNRGFLAHSG</sequence>
<dbReference type="Pfam" id="PF00018">
    <property type="entry name" value="SH3_1"/>
    <property type="match status" value="1"/>
</dbReference>
<accession>A0A6I8NV92</accession>
<reference evidence="13" key="3">
    <citation type="submission" date="2025-09" db="UniProtKB">
        <authorList>
            <consortium name="Ensembl"/>
        </authorList>
    </citation>
    <scope>IDENTIFICATION</scope>
    <source>
        <strain evidence="13">Glennie</strain>
    </source>
</reference>
<keyword evidence="14" id="KW-1185">Reference proteome</keyword>
<evidence type="ECO:0000256" key="5">
    <source>
        <dbReference type="ARBA" id="ARBA00023054"/>
    </source>
</evidence>
<evidence type="ECO:0000259" key="11">
    <source>
        <dbReference type="PROSITE" id="PS50002"/>
    </source>
</evidence>
<comment type="subcellular location">
    <subcellularLocation>
        <location evidence="1">Cell projection</location>
    </subcellularLocation>
</comment>
<dbReference type="AlphaFoldDB" id="A0A6I8NV92"/>
<dbReference type="GO" id="GO:0031594">
    <property type="term" value="C:neuromuscular junction"/>
    <property type="evidence" value="ECO:0000318"/>
    <property type="project" value="GO_Central"/>
</dbReference>
<dbReference type="GO" id="GO:0042542">
    <property type="term" value="P:response to hydrogen peroxide"/>
    <property type="evidence" value="ECO:0007669"/>
    <property type="project" value="Ensembl"/>
</dbReference>
<dbReference type="SUPFAM" id="SSF50044">
    <property type="entry name" value="SH3-domain"/>
    <property type="match status" value="2"/>
</dbReference>
<reference evidence="13 14" key="1">
    <citation type="journal article" date="2008" name="Nature">
        <title>Genome analysis of the platypus reveals unique signatures of evolution.</title>
        <authorList>
            <person name="Warren W.C."/>
            <person name="Hillier L.W."/>
            <person name="Marshall Graves J.A."/>
            <person name="Birney E."/>
            <person name="Ponting C.P."/>
            <person name="Grutzner F."/>
            <person name="Belov K."/>
            <person name="Miller W."/>
            <person name="Clarke L."/>
            <person name="Chinwalla A.T."/>
            <person name="Yang S.P."/>
            <person name="Heger A."/>
            <person name="Locke D.P."/>
            <person name="Miethke P."/>
            <person name="Waters P.D."/>
            <person name="Veyrunes F."/>
            <person name="Fulton L."/>
            <person name="Fulton B."/>
            <person name="Graves T."/>
            <person name="Wallis J."/>
            <person name="Puente X.S."/>
            <person name="Lopez-Otin C."/>
            <person name="Ordonez G.R."/>
            <person name="Eichler E.E."/>
            <person name="Chen L."/>
            <person name="Cheng Z."/>
            <person name="Deakin J.E."/>
            <person name="Alsop A."/>
            <person name="Thompson K."/>
            <person name="Kirby P."/>
            <person name="Papenfuss A.T."/>
            <person name="Wakefield M.J."/>
            <person name="Olender T."/>
            <person name="Lancet D."/>
            <person name="Huttley G.A."/>
            <person name="Smit A.F."/>
            <person name="Pask A."/>
            <person name="Temple-Smith P."/>
            <person name="Batzer M.A."/>
            <person name="Walker J.A."/>
            <person name="Konkel M.K."/>
            <person name="Harris R.S."/>
            <person name="Whittington C.M."/>
            <person name="Wong E.S."/>
            <person name="Gemmell N.J."/>
            <person name="Buschiazzo E."/>
            <person name="Vargas Jentzsch I.M."/>
            <person name="Merkel A."/>
            <person name="Schmitz J."/>
            <person name="Zemann A."/>
            <person name="Churakov G."/>
            <person name="Kriegs J.O."/>
            <person name="Brosius J."/>
            <person name="Murchison E.P."/>
            <person name="Sachidanandam R."/>
            <person name="Smith C."/>
            <person name="Hannon G.J."/>
            <person name="Tsend-Ayush E."/>
            <person name="McMillan D."/>
            <person name="Attenborough R."/>
            <person name="Rens W."/>
            <person name="Ferguson-Smith M."/>
            <person name="Lefevre C.M."/>
            <person name="Sharp J.A."/>
            <person name="Nicholas K.R."/>
            <person name="Ray D.A."/>
            <person name="Kube M."/>
            <person name="Reinhardt R."/>
            <person name="Pringle T.H."/>
            <person name="Taylor J."/>
            <person name="Jones R.C."/>
            <person name="Nixon B."/>
            <person name="Dacheux J.L."/>
            <person name="Niwa H."/>
            <person name="Sekita Y."/>
            <person name="Huang X."/>
            <person name="Stark A."/>
            <person name="Kheradpour P."/>
            <person name="Kellis M."/>
            <person name="Flicek P."/>
            <person name="Chen Y."/>
            <person name="Webber C."/>
            <person name="Hardison R."/>
            <person name="Nelson J."/>
            <person name="Hallsworth-Pepin K."/>
            <person name="Delehaunty K."/>
            <person name="Markovic C."/>
            <person name="Minx P."/>
            <person name="Feng Y."/>
            <person name="Kremitzki C."/>
            <person name="Mitreva M."/>
            <person name="Glasscock J."/>
            <person name="Wylie T."/>
            <person name="Wohldmann P."/>
            <person name="Thiru P."/>
            <person name="Nhan M.N."/>
            <person name="Pohl C.S."/>
            <person name="Smith S.M."/>
            <person name="Hou S."/>
            <person name="Nefedov M."/>
            <person name="de Jong P.J."/>
            <person name="Renfree M.B."/>
            <person name="Mardis E.R."/>
            <person name="Wilson R.K."/>
        </authorList>
    </citation>
    <scope>NUCLEOTIDE SEQUENCE [LARGE SCALE GENOMIC DNA]</scope>
    <source>
        <strain evidence="13 14">Glennie</strain>
    </source>
</reference>
<evidence type="ECO:0000256" key="1">
    <source>
        <dbReference type="ARBA" id="ARBA00004316"/>
    </source>
</evidence>
<evidence type="ECO:0000259" key="12">
    <source>
        <dbReference type="PROSITE" id="PS51741"/>
    </source>
</evidence>
<dbReference type="GO" id="GO:0030833">
    <property type="term" value="P:regulation of actin filament polymerization"/>
    <property type="evidence" value="ECO:0000318"/>
    <property type="project" value="GO_Central"/>
</dbReference>
<dbReference type="GO" id="GO:0006915">
    <property type="term" value="P:apoptotic process"/>
    <property type="evidence" value="ECO:0007669"/>
    <property type="project" value="Ensembl"/>
</dbReference>
<dbReference type="InterPro" id="IPR027267">
    <property type="entry name" value="AH/BAR_dom_sf"/>
</dbReference>
<keyword evidence="6" id="KW-0446">Lipid-binding</keyword>
<keyword evidence="7" id="KW-0966">Cell projection</keyword>
<name>A0A6I8NV92_ORNAN</name>
<organism evidence="13 14">
    <name type="scientific">Ornithorhynchus anatinus</name>
    <name type="common">Duckbill platypus</name>
    <dbReference type="NCBI Taxonomy" id="9258"/>
    <lineage>
        <taxon>Eukaryota</taxon>
        <taxon>Metazoa</taxon>
        <taxon>Chordata</taxon>
        <taxon>Craniata</taxon>
        <taxon>Vertebrata</taxon>
        <taxon>Euteleostomi</taxon>
        <taxon>Mammalia</taxon>
        <taxon>Monotremata</taxon>
        <taxon>Ornithorhynchidae</taxon>
        <taxon>Ornithorhynchus</taxon>
    </lineage>
</organism>
<reference evidence="13" key="2">
    <citation type="submission" date="2025-08" db="UniProtKB">
        <authorList>
            <consortium name="Ensembl"/>
        </authorList>
    </citation>
    <scope>IDENTIFICATION</scope>
    <source>
        <strain evidence="13">Glennie</strain>
    </source>
</reference>
<feature type="domain" description="SH3" evidence="11">
    <location>
        <begin position="466"/>
        <end position="527"/>
    </location>
</feature>
<evidence type="ECO:0000256" key="10">
    <source>
        <dbReference type="SAM" id="MobiDB-lite"/>
    </source>
</evidence>
<keyword evidence="5 9" id="KW-0175">Coiled coil</keyword>
<dbReference type="InterPro" id="IPR001060">
    <property type="entry name" value="FCH_dom"/>
</dbReference>
<dbReference type="GO" id="GO:0061024">
    <property type="term" value="P:membrane organization"/>
    <property type="evidence" value="ECO:0007669"/>
    <property type="project" value="Ensembl"/>
</dbReference>
<dbReference type="GO" id="GO:0032437">
    <property type="term" value="C:cuticular plate"/>
    <property type="evidence" value="ECO:0007669"/>
    <property type="project" value="Ensembl"/>
</dbReference>
<dbReference type="InterPro" id="IPR031160">
    <property type="entry name" value="F_BAR_dom"/>
</dbReference>
<dbReference type="Ensembl" id="ENSOANT00000074827.1">
    <property type="protein sequence ID" value="ENSOANP00000044876.1"/>
    <property type="gene ID" value="ENSOANG00000006838.2"/>
</dbReference>
<evidence type="ECO:0000256" key="9">
    <source>
        <dbReference type="PROSITE-ProRule" id="PRU01077"/>
    </source>
</evidence>
<dbReference type="PANTHER" id="PTHR15735">
    <property type="entry name" value="FCH AND DOUBLE SH3 DOMAINS PROTEIN"/>
    <property type="match status" value="1"/>
</dbReference>
<dbReference type="GO" id="GO:0051170">
    <property type="term" value="P:import into nucleus"/>
    <property type="evidence" value="ECO:0007669"/>
    <property type="project" value="Ensembl"/>
</dbReference>
<keyword evidence="2 8" id="KW-0728">SH3 domain</keyword>
<dbReference type="OMA" id="VFAAWRC"/>
<dbReference type="InterPro" id="IPR036028">
    <property type="entry name" value="SH3-like_dom_sf"/>
</dbReference>
<dbReference type="Pfam" id="PF14604">
    <property type="entry name" value="SH3_9"/>
    <property type="match status" value="1"/>
</dbReference>
<dbReference type="Pfam" id="PF00611">
    <property type="entry name" value="FCH"/>
    <property type="match status" value="1"/>
</dbReference>
<feature type="region of interest" description="Disordered" evidence="10">
    <location>
        <begin position="530"/>
        <end position="550"/>
    </location>
</feature>
<dbReference type="GO" id="GO:0032991">
    <property type="term" value="C:protein-containing complex"/>
    <property type="evidence" value="ECO:0007669"/>
    <property type="project" value="Ensembl"/>
</dbReference>
<feature type="domain" description="F-BAR" evidence="12">
    <location>
        <begin position="12"/>
        <end position="280"/>
    </location>
</feature>
<evidence type="ECO:0000256" key="2">
    <source>
        <dbReference type="ARBA" id="ARBA00022443"/>
    </source>
</evidence>
<keyword evidence="4" id="KW-0677">Repeat</keyword>
<dbReference type="GO" id="GO:0007274">
    <property type="term" value="P:neuromuscular synaptic transmission"/>
    <property type="evidence" value="ECO:0000318"/>
    <property type="project" value="GO_Central"/>
</dbReference>
<feature type="domain" description="SH3" evidence="11">
    <location>
        <begin position="550"/>
        <end position="613"/>
    </location>
</feature>
<dbReference type="Bgee" id="ENSOANG00000006838">
    <property type="expression patterns" value="Expressed in fibroblast and 8 other cell types or tissues"/>
</dbReference>
<dbReference type="PROSITE" id="PS50002">
    <property type="entry name" value="SH3"/>
    <property type="match status" value="2"/>
</dbReference>